<evidence type="ECO:0000256" key="1">
    <source>
        <dbReference type="SAM" id="MobiDB-lite"/>
    </source>
</evidence>
<dbReference type="AlphaFoldDB" id="A0A286U7Q1"/>
<dbReference type="Pfam" id="PF12937">
    <property type="entry name" value="F-box-like"/>
    <property type="match status" value="1"/>
</dbReference>
<evidence type="ECO:0000313" key="4">
    <source>
        <dbReference type="Proteomes" id="UP000217199"/>
    </source>
</evidence>
<gene>
    <name evidence="3" type="ORF">PNOK_0845600</name>
</gene>
<proteinExistence type="predicted"/>
<dbReference type="InParanoid" id="A0A286U7Q1"/>
<keyword evidence="4" id="KW-1185">Reference proteome</keyword>
<feature type="region of interest" description="Disordered" evidence="1">
    <location>
        <begin position="334"/>
        <end position="361"/>
    </location>
</feature>
<feature type="domain" description="F-box" evidence="2">
    <location>
        <begin position="7"/>
        <end position="55"/>
    </location>
</feature>
<dbReference type="SUPFAM" id="SSF81383">
    <property type="entry name" value="F-box domain"/>
    <property type="match status" value="1"/>
</dbReference>
<dbReference type="Proteomes" id="UP000217199">
    <property type="component" value="Unassembled WGS sequence"/>
</dbReference>
<feature type="compositionally biased region" description="Polar residues" evidence="1">
    <location>
        <begin position="338"/>
        <end position="359"/>
    </location>
</feature>
<dbReference type="PROSITE" id="PS50181">
    <property type="entry name" value="FBOX"/>
    <property type="match status" value="1"/>
</dbReference>
<evidence type="ECO:0000259" key="2">
    <source>
        <dbReference type="PROSITE" id="PS50181"/>
    </source>
</evidence>
<dbReference type="OrthoDB" id="2751409at2759"/>
<sequence length="741" mass="85114">MSTTRNLISVLDLPVETIIHIFSYLDYKDLYSVVLVNRFLHEIFVSSPEVEYAEALQLAGLTDYDDLYENGSSALSAPRINIREKLAELKRHETAWRILGGGGTHDYYGSKRTTVKLNHRASHIYDLSAGVYLLGDCKEDVATRDTHTLRIFDLSTCGSENKTDRKNWEKPDIRDEVWPEITVPTSIVDVGMCLEEFDLIAIVGLKRDDSLQEDTIFLHLRQLSTGLPHPLAREPDIVLGKARHVWGKMSIMLEIVGPRLVLLMTWRGLIFVQHRVQAGWDTLLLINWWDGRIIQKECELNQTWEGFVFLSPDYLLLPEYCRARGIDVLRLPDVTAPPQDTSTNENEESSTGTGNTRSENFVGCGNASDTKRFERVFHFPFPTLKPFITFIGVYSRSEPNPFGEPHPDWDRQRSCLRSKLENETDLNRLNNQRRFGARGHHFIAKPKSEDALVLLKCTFREQVENHAGQAHWNIVRHSLSLTMRRRSLLDLMNQYFEEHGTIDSTSTDDIADQSDQSPSQMNEFDLSQYLMNPLSVFGPRPNPINRDKIPKVPWEVWGKFARWHADDLHASNWITTSAGQRFVGMDENLNIVVKDYNPITVRRVMFKDSICPKKRDMMESGSNASEDEADVEMAVENEIEASSAEDEEKELRLPSWIDSSWDNLEIVDRYSGRELQELNHLFRDKIPPPLPCVEASQNFETRELEDMGLLYDSLLVDEERIIGLTYDEDTGSITRFDVLTM</sequence>
<comment type="caution">
    <text evidence="3">The sequence shown here is derived from an EMBL/GenBank/DDBJ whole genome shotgun (WGS) entry which is preliminary data.</text>
</comment>
<dbReference type="SMART" id="SM00256">
    <property type="entry name" value="FBOX"/>
    <property type="match status" value="1"/>
</dbReference>
<accession>A0A286U7Q1</accession>
<dbReference type="EMBL" id="NBII01000009">
    <property type="protein sequence ID" value="PAV15598.1"/>
    <property type="molecule type" value="Genomic_DNA"/>
</dbReference>
<dbReference type="InterPro" id="IPR036047">
    <property type="entry name" value="F-box-like_dom_sf"/>
</dbReference>
<reference evidence="3 4" key="1">
    <citation type="journal article" date="2017" name="Mol. Ecol.">
        <title>Comparative and population genomic landscape of Phellinus noxius: A hypervariable fungus causing root rot in trees.</title>
        <authorList>
            <person name="Chung C.L."/>
            <person name="Lee T.J."/>
            <person name="Akiba M."/>
            <person name="Lee H.H."/>
            <person name="Kuo T.H."/>
            <person name="Liu D."/>
            <person name="Ke H.M."/>
            <person name="Yokoi T."/>
            <person name="Roa M.B."/>
            <person name="Lu M.J."/>
            <person name="Chang Y.Y."/>
            <person name="Ann P.J."/>
            <person name="Tsai J.N."/>
            <person name="Chen C.Y."/>
            <person name="Tzean S.S."/>
            <person name="Ota Y."/>
            <person name="Hattori T."/>
            <person name="Sahashi N."/>
            <person name="Liou R.F."/>
            <person name="Kikuchi T."/>
            <person name="Tsai I.J."/>
        </authorList>
    </citation>
    <scope>NUCLEOTIDE SEQUENCE [LARGE SCALE GENOMIC DNA]</scope>
    <source>
        <strain evidence="3 4">FFPRI411160</strain>
    </source>
</reference>
<evidence type="ECO:0000313" key="3">
    <source>
        <dbReference type="EMBL" id="PAV15598.1"/>
    </source>
</evidence>
<protein>
    <recommendedName>
        <fullName evidence="2">F-box domain-containing protein</fullName>
    </recommendedName>
</protein>
<name>A0A286U7Q1_9AGAM</name>
<dbReference type="InterPro" id="IPR001810">
    <property type="entry name" value="F-box_dom"/>
</dbReference>
<organism evidence="3 4">
    <name type="scientific">Pyrrhoderma noxium</name>
    <dbReference type="NCBI Taxonomy" id="2282107"/>
    <lineage>
        <taxon>Eukaryota</taxon>
        <taxon>Fungi</taxon>
        <taxon>Dikarya</taxon>
        <taxon>Basidiomycota</taxon>
        <taxon>Agaricomycotina</taxon>
        <taxon>Agaricomycetes</taxon>
        <taxon>Hymenochaetales</taxon>
        <taxon>Hymenochaetaceae</taxon>
        <taxon>Pyrrhoderma</taxon>
    </lineage>
</organism>